<sequence>WATEQASIVSPNEVMDTLKLQMYSQFKLMDDIVKSGLTPTEFFEKGE</sequence>
<name>X1LJ90_9ZZZZ</name>
<protein>
    <submittedName>
        <fullName evidence="1">Uncharacterized protein</fullName>
    </submittedName>
</protein>
<gene>
    <name evidence="1" type="ORF">S06H3_20822</name>
</gene>
<reference evidence="1" key="1">
    <citation type="journal article" date="2014" name="Front. Microbiol.">
        <title>High frequency of phylogenetically diverse reductive dehalogenase-homologous genes in deep subseafloor sedimentary metagenomes.</title>
        <authorList>
            <person name="Kawai M."/>
            <person name="Futagami T."/>
            <person name="Toyoda A."/>
            <person name="Takaki Y."/>
            <person name="Nishi S."/>
            <person name="Hori S."/>
            <person name="Arai W."/>
            <person name="Tsubouchi T."/>
            <person name="Morono Y."/>
            <person name="Uchiyama I."/>
            <person name="Ito T."/>
            <person name="Fujiyama A."/>
            <person name="Inagaki F."/>
            <person name="Takami H."/>
        </authorList>
    </citation>
    <scope>NUCLEOTIDE SEQUENCE</scope>
    <source>
        <strain evidence="1">Expedition CK06-06</strain>
    </source>
</reference>
<evidence type="ECO:0000313" key="1">
    <source>
        <dbReference type="EMBL" id="GAI02430.1"/>
    </source>
</evidence>
<proteinExistence type="predicted"/>
<organism evidence="1">
    <name type="scientific">marine sediment metagenome</name>
    <dbReference type="NCBI Taxonomy" id="412755"/>
    <lineage>
        <taxon>unclassified sequences</taxon>
        <taxon>metagenomes</taxon>
        <taxon>ecological metagenomes</taxon>
    </lineage>
</organism>
<accession>X1LJ90</accession>
<dbReference type="AlphaFoldDB" id="X1LJ90"/>
<comment type="caution">
    <text evidence="1">The sequence shown here is derived from an EMBL/GenBank/DDBJ whole genome shotgun (WGS) entry which is preliminary data.</text>
</comment>
<feature type="non-terminal residue" evidence="1">
    <location>
        <position position="1"/>
    </location>
</feature>
<dbReference type="EMBL" id="BARV01010838">
    <property type="protein sequence ID" value="GAI02430.1"/>
    <property type="molecule type" value="Genomic_DNA"/>
</dbReference>